<protein>
    <submittedName>
        <fullName evidence="5">NAD(P)H-dependent oxidoreductase</fullName>
    </submittedName>
</protein>
<dbReference type="Gene3D" id="3.40.50.360">
    <property type="match status" value="1"/>
</dbReference>
<accession>A0A4S8NGZ0</accession>
<dbReference type="OrthoDB" id="9798454at2"/>
<dbReference type="Proteomes" id="UP000307087">
    <property type="component" value="Unassembled WGS sequence"/>
</dbReference>
<proteinExistence type="inferred from homology"/>
<sequence>MARTLVIDAHPDATSLCAALVDRYAAGAREAGAEVEVIVLRDLAFDVHLRRGLRADQPLEPDLVRAQGALIAADHVVVVAPVWWGSVPALLKGFLDRTLERGWAYRYRSNGLPQGLLAGRSARVIVTTDSPGWWLRGLMGDSAVRQLTRSTLRFCGLKPVRATRIGVVHGSTPERRESWLRKVSDLGRSDARRTPDAGKAMPAPREIASDAAV</sequence>
<dbReference type="InterPro" id="IPR003680">
    <property type="entry name" value="Flavodoxin_fold"/>
</dbReference>
<dbReference type="SUPFAM" id="SSF52218">
    <property type="entry name" value="Flavoproteins"/>
    <property type="match status" value="1"/>
</dbReference>
<name>A0A4S8NGZ0_9ACTN</name>
<dbReference type="RefSeq" id="WP_136562148.1">
    <property type="nucleotide sequence ID" value="NZ_BAABLS010000010.1"/>
</dbReference>
<feature type="region of interest" description="Disordered" evidence="3">
    <location>
        <begin position="185"/>
        <end position="213"/>
    </location>
</feature>
<keyword evidence="6" id="KW-1185">Reference proteome</keyword>
<reference evidence="5 6" key="1">
    <citation type="journal article" date="2009" name="Int. J. Syst. Evol. Microbiol.">
        <title>Nocardioides caeni sp. nov., isolated from wastewater.</title>
        <authorList>
            <person name="Yoon J.H."/>
            <person name="Kang S.J."/>
            <person name="Park S."/>
            <person name="Kim W."/>
            <person name="Oh T.K."/>
        </authorList>
    </citation>
    <scope>NUCLEOTIDE SEQUENCE [LARGE SCALE GENOMIC DNA]</scope>
    <source>
        <strain evidence="5 6">DSM 23134</strain>
    </source>
</reference>
<dbReference type="InterPro" id="IPR051545">
    <property type="entry name" value="NAD(P)H_dehydrogenase_qn"/>
</dbReference>
<dbReference type="GO" id="GO:0005829">
    <property type="term" value="C:cytosol"/>
    <property type="evidence" value="ECO:0007669"/>
    <property type="project" value="TreeGrafter"/>
</dbReference>
<evidence type="ECO:0000256" key="2">
    <source>
        <dbReference type="ARBA" id="ARBA00023002"/>
    </source>
</evidence>
<dbReference type="EMBL" id="STGW01000003">
    <property type="protein sequence ID" value="THV16053.1"/>
    <property type="molecule type" value="Genomic_DNA"/>
</dbReference>
<dbReference type="PANTHER" id="PTHR10204:SF34">
    <property type="entry name" value="NAD(P)H DEHYDROGENASE [QUINONE] 1 ISOFORM 1"/>
    <property type="match status" value="1"/>
</dbReference>
<evidence type="ECO:0000256" key="1">
    <source>
        <dbReference type="ARBA" id="ARBA00006252"/>
    </source>
</evidence>
<evidence type="ECO:0000259" key="4">
    <source>
        <dbReference type="Pfam" id="PF02525"/>
    </source>
</evidence>
<gene>
    <name evidence="5" type="ORF">E9934_06880</name>
</gene>
<dbReference type="PANTHER" id="PTHR10204">
    <property type="entry name" value="NAD P H OXIDOREDUCTASE-RELATED"/>
    <property type="match status" value="1"/>
</dbReference>
<evidence type="ECO:0000256" key="3">
    <source>
        <dbReference type="SAM" id="MobiDB-lite"/>
    </source>
</evidence>
<evidence type="ECO:0000313" key="6">
    <source>
        <dbReference type="Proteomes" id="UP000307087"/>
    </source>
</evidence>
<dbReference type="GO" id="GO:0003955">
    <property type="term" value="F:NAD(P)H dehydrogenase (quinone) activity"/>
    <property type="evidence" value="ECO:0007669"/>
    <property type="project" value="TreeGrafter"/>
</dbReference>
<feature type="domain" description="Flavodoxin-like fold" evidence="4">
    <location>
        <begin position="3"/>
        <end position="177"/>
    </location>
</feature>
<comment type="caution">
    <text evidence="5">The sequence shown here is derived from an EMBL/GenBank/DDBJ whole genome shotgun (WGS) entry which is preliminary data.</text>
</comment>
<organism evidence="5 6">
    <name type="scientific">Nocardioides caeni</name>
    <dbReference type="NCBI Taxonomy" id="574700"/>
    <lineage>
        <taxon>Bacteria</taxon>
        <taxon>Bacillati</taxon>
        <taxon>Actinomycetota</taxon>
        <taxon>Actinomycetes</taxon>
        <taxon>Propionibacteriales</taxon>
        <taxon>Nocardioidaceae</taxon>
        <taxon>Nocardioides</taxon>
    </lineage>
</organism>
<dbReference type="AlphaFoldDB" id="A0A4S8NGZ0"/>
<evidence type="ECO:0000313" key="5">
    <source>
        <dbReference type="EMBL" id="THV16053.1"/>
    </source>
</evidence>
<dbReference type="InterPro" id="IPR029039">
    <property type="entry name" value="Flavoprotein-like_sf"/>
</dbReference>
<dbReference type="Pfam" id="PF02525">
    <property type="entry name" value="Flavodoxin_2"/>
    <property type="match status" value="1"/>
</dbReference>
<keyword evidence="2" id="KW-0560">Oxidoreductase</keyword>
<comment type="similarity">
    <text evidence="1">Belongs to the NAD(P)H dehydrogenase (quinone) family.</text>
</comment>
<feature type="compositionally biased region" description="Basic and acidic residues" evidence="3">
    <location>
        <begin position="185"/>
        <end position="196"/>
    </location>
</feature>